<dbReference type="InParanoid" id="Q2LUB9"/>
<evidence type="ECO:0000313" key="3">
    <source>
        <dbReference type="Proteomes" id="UP000001933"/>
    </source>
</evidence>
<proteinExistence type="predicted"/>
<evidence type="ECO:0000256" key="1">
    <source>
        <dbReference type="SAM" id="Phobius"/>
    </source>
</evidence>
<protein>
    <submittedName>
        <fullName evidence="2">Hypothetical membrane protein</fullName>
    </submittedName>
</protein>
<dbReference type="AlphaFoldDB" id="Q2LUB9"/>
<accession>Q2LUB9</accession>
<organism evidence="2 3">
    <name type="scientific">Syntrophus aciditrophicus (strain SB)</name>
    <dbReference type="NCBI Taxonomy" id="56780"/>
    <lineage>
        <taxon>Bacteria</taxon>
        <taxon>Pseudomonadati</taxon>
        <taxon>Thermodesulfobacteriota</taxon>
        <taxon>Syntrophia</taxon>
        <taxon>Syntrophales</taxon>
        <taxon>Syntrophaceae</taxon>
        <taxon>Syntrophus</taxon>
    </lineage>
</organism>
<dbReference type="KEGG" id="sat:SYN_01925"/>
<sequence>MKGAIFMIQIKLMAGFMFMIRGVFSFSMIVPSYIKRGVPAYRCESRVGQSNFHCLNIPSSRGTEILCRKECRCRSEKKDSPELSDEFRSF</sequence>
<dbReference type="HOGENOM" id="CLU_2439687_0_0_7"/>
<keyword evidence="1" id="KW-1133">Transmembrane helix</keyword>
<gene>
    <name evidence="2" type="ORF">SYN_01925</name>
</gene>
<reference evidence="2 3" key="1">
    <citation type="journal article" date="2007" name="Proc. Natl. Acad. Sci. U.S.A.">
        <title>The genome of Syntrophus aciditrophicus: life at the thermodynamic limit of microbial growth.</title>
        <authorList>
            <person name="McInerney M.J."/>
            <person name="Rohlin L."/>
            <person name="Mouttaki H."/>
            <person name="Kim U."/>
            <person name="Krupp R.S."/>
            <person name="Rios-Hernandez L."/>
            <person name="Sieber J."/>
            <person name="Struchtemeyer C.G."/>
            <person name="Bhattacharyya A."/>
            <person name="Campbell J.W."/>
            <person name="Gunsalus R.P."/>
        </authorList>
    </citation>
    <scope>NUCLEOTIDE SEQUENCE [LARGE SCALE GENOMIC DNA]</scope>
    <source>
        <strain evidence="2 3">SB</strain>
    </source>
</reference>
<dbReference type="Proteomes" id="UP000001933">
    <property type="component" value="Chromosome"/>
</dbReference>
<keyword evidence="1" id="KW-0472">Membrane</keyword>
<feature type="transmembrane region" description="Helical" evidence="1">
    <location>
        <begin position="12"/>
        <end position="34"/>
    </location>
</feature>
<keyword evidence="1" id="KW-0812">Transmembrane</keyword>
<keyword evidence="3" id="KW-1185">Reference proteome</keyword>
<evidence type="ECO:0000313" key="2">
    <source>
        <dbReference type="EMBL" id="ABC77682.1"/>
    </source>
</evidence>
<dbReference type="STRING" id="56780.SYN_01925"/>
<dbReference type="EMBL" id="CP000252">
    <property type="protein sequence ID" value="ABC77682.1"/>
    <property type="molecule type" value="Genomic_DNA"/>
</dbReference>
<name>Q2LUB9_SYNAS</name>